<proteinExistence type="predicted"/>
<evidence type="ECO:0000256" key="1">
    <source>
        <dbReference type="SAM" id="MobiDB-lite"/>
    </source>
</evidence>
<feature type="compositionally biased region" description="Low complexity" evidence="1">
    <location>
        <begin position="1"/>
        <end position="14"/>
    </location>
</feature>
<feature type="non-terminal residue" evidence="2">
    <location>
        <position position="91"/>
    </location>
</feature>
<reference evidence="2 3" key="1">
    <citation type="journal article" date="2018" name="Sci. Rep.">
        <title>Comparative genomics provides insights into the lifestyle and reveals functional heterogeneity of dark septate endophytic fungi.</title>
        <authorList>
            <person name="Knapp D.G."/>
            <person name="Nemeth J.B."/>
            <person name="Barry K."/>
            <person name="Hainaut M."/>
            <person name="Henrissat B."/>
            <person name="Johnson J."/>
            <person name="Kuo A."/>
            <person name="Lim J.H.P."/>
            <person name="Lipzen A."/>
            <person name="Nolan M."/>
            <person name="Ohm R.A."/>
            <person name="Tamas L."/>
            <person name="Grigoriev I.V."/>
            <person name="Spatafora J.W."/>
            <person name="Nagy L.G."/>
            <person name="Kovacs G.M."/>
        </authorList>
    </citation>
    <scope>NUCLEOTIDE SEQUENCE [LARGE SCALE GENOMIC DNA]</scope>
    <source>
        <strain evidence="2 3">DSE2036</strain>
    </source>
</reference>
<gene>
    <name evidence="2" type="ORF">DM02DRAFT_475901</name>
</gene>
<feature type="non-terminal residue" evidence="2">
    <location>
        <position position="1"/>
    </location>
</feature>
<dbReference type="STRING" id="97972.A0A2V1D621"/>
<protein>
    <submittedName>
        <fullName evidence="2">Uncharacterized protein</fullName>
    </submittedName>
</protein>
<name>A0A2V1D621_9PLEO</name>
<evidence type="ECO:0000313" key="2">
    <source>
        <dbReference type="EMBL" id="PVH93482.1"/>
    </source>
</evidence>
<accession>A0A2V1D621</accession>
<keyword evidence="3" id="KW-1185">Reference proteome</keyword>
<organism evidence="2 3">
    <name type="scientific">Periconia macrospinosa</name>
    <dbReference type="NCBI Taxonomy" id="97972"/>
    <lineage>
        <taxon>Eukaryota</taxon>
        <taxon>Fungi</taxon>
        <taxon>Dikarya</taxon>
        <taxon>Ascomycota</taxon>
        <taxon>Pezizomycotina</taxon>
        <taxon>Dothideomycetes</taxon>
        <taxon>Pleosporomycetidae</taxon>
        <taxon>Pleosporales</taxon>
        <taxon>Massarineae</taxon>
        <taxon>Periconiaceae</taxon>
        <taxon>Periconia</taxon>
    </lineage>
</organism>
<dbReference type="OrthoDB" id="3699836at2759"/>
<evidence type="ECO:0000313" key="3">
    <source>
        <dbReference type="Proteomes" id="UP000244855"/>
    </source>
</evidence>
<feature type="region of interest" description="Disordered" evidence="1">
    <location>
        <begin position="1"/>
        <end position="24"/>
    </location>
</feature>
<dbReference type="AlphaFoldDB" id="A0A2V1D621"/>
<dbReference type="Proteomes" id="UP000244855">
    <property type="component" value="Unassembled WGS sequence"/>
</dbReference>
<sequence length="91" mass="10425">PTSSPAPTLRTSTPSPTPNQYLEPPDEFVQDRITYLNRAKTTKKAARLGSSHVWKYGLHYIRDSDKKEVYYYHECAVGNYKQELFVINGTS</sequence>
<dbReference type="EMBL" id="KZ805587">
    <property type="protein sequence ID" value="PVH93482.1"/>
    <property type="molecule type" value="Genomic_DNA"/>
</dbReference>